<accession>A0A0C9LY91</accession>
<gene>
    <name evidence="7" type="ORF">MAM1_0402d10344</name>
</gene>
<dbReference type="PROSITE" id="PS50157">
    <property type="entry name" value="ZINC_FINGER_C2H2_2"/>
    <property type="match status" value="3"/>
</dbReference>
<dbReference type="InterPro" id="IPR036236">
    <property type="entry name" value="Znf_C2H2_sf"/>
</dbReference>
<evidence type="ECO:0000313" key="8">
    <source>
        <dbReference type="Proteomes" id="UP000053815"/>
    </source>
</evidence>
<dbReference type="Pfam" id="PF00096">
    <property type="entry name" value="zf-C2H2"/>
    <property type="match status" value="1"/>
</dbReference>
<dbReference type="AlphaFoldDB" id="A0A0C9LY91"/>
<dbReference type="PANTHER" id="PTHR23235">
    <property type="entry name" value="KRUEPPEL-LIKE TRANSCRIPTION FACTOR"/>
    <property type="match status" value="1"/>
</dbReference>
<evidence type="ECO:0000256" key="3">
    <source>
        <dbReference type="ARBA" id="ARBA00022833"/>
    </source>
</evidence>
<dbReference type="GO" id="GO:0000981">
    <property type="term" value="F:DNA-binding transcription factor activity, RNA polymerase II-specific"/>
    <property type="evidence" value="ECO:0007669"/>
    <property type="project" value="TreeGrafter"/>
</dbReference>
<dbReference type="OrthoDB" id="8117402at2759"/>
<evidence type="ECO:0000259" key="6">
    <source>
        <dbReference type="PROSITE" id="PS50157"/>
    </source>
</evidence>
<dbReference type="GO" id="GO:0008270">
    <property type="term" value="F:zinc ion binding"/>
    <property type="evidence" value="ECO:0007669"/>
    <property type="project" value="UniProtKB-KW"/>
</dbReference>
<proteinExistence type="predicted"/>
<keyword evidence="1" id="KW-0479">Metal-binding</keyword>
<dbReference type="Gene3D" id="3.30.160.60">
    <property type="entry name" value="Classic Zinc Finger"/>
    <property type="match status" value="2"/>
</dbReference>
<dbReference type="SMART" id="SM00355">
    <property type="entry name" value="ZnF_C2H2"/>
    <property type="match status" value="3"/>
</dbReference>
<evidence type="ECO:0000313" key="7">
    <source>
        <dbReference type="EMBL" id="GAN10795.1"/>
    </source>
</evidence>
<feature type="region of interest" description="Disordered" evidence="5">
    <location>
        <begin position="206"/>
        <end position="253"/>
    </location>
</feature>
<keyword evidence="3" id="KW-0862">Zinc</keyword>
<organism evidence="7">
    <name type="scientific">Mucor ambiguus</name>
    <dbReference type="NCBI Taxonomy" id="91626"/>
    <lineage>
        <taxon>Eukaryota</taxon>
        <taxon>Fungi</taxon>
        <taxon>Fungi incertae sedis</taxon>
        <taxon>Mucoromycota</taxon>
        <taxon>Mucoromycotina</taxon>
        <taxon>Mucoromycetes</taxon>
        <taxon>Mucorales</taxon>
        <taxon>Mucorineae</taxon>
        <taxon>Mucoraceae</taxon>
        <taxon>Mucor</taxon>
    </lineage>
</organism>
<dbReference type="Proteomes" id="UP000053815">
    <property type="component" value="Unassembled WGS sequence"/>
</dbReference>
<feature type="domain" description="C2H2-type" evidence="6">
    <location>
        <begin position="264"/>
        <end position="291"/>
    </location>
</feature>
<dbReference type="GO" id="GO:0000978">
    <property type="term" value="F:RNA polymerase II cis-regulatory region sequence-specific DNA binding"/>
    <property type="evidence" value="ECO:0007669"/>
    <property type="project" value="TreeGrafter"/>
</dbReference>
<sequence>MFTYNPIQYNMNTNNMNTNNMNMNINYQPSPAMVTPLLESSNMDTPFLDSFSADTPPFFDTALDVSPYLMYASFADTNQRNNNSKDVFIAGYLDGHENNDIAKLTHDPLKFNGDPSVLIIDKSKSPHLSYPSPAAAEPKPSPTVKLETVTEEDSDSLFPPLNSSQQSMNTETQSSQDISLDQLLGFDPSSPLSEDDNDDYVVDEEAQQYQKQNEKPVEQQQSRKRKVSESTAASSSTPSTKKTKTSSAKKGAITVKENKSAKLFKCPLCPHMSKRRYNLSTHMKTHDKNRIKEFDCLHEGCHKSFDRRHDRDRHLATVHRGERSYNCSECRSHFSRRDALNRHLVQKHDYDEQDFAE</sequence>
<dbReference type="EMBL" id="DF836691">
    <property type="protein sequence ID" value="GAN10795.1"/>
    <property type="molecule type" value="Genomic_DNA"/>
</dbReference>
<reference evidence="7" key="1">
    <citation type="submission" date="2014-09" db="EMBL/GenBank/DDBJ databases">
        <title>Draft genome sequence of an oleaginous Mucoromycotina fungus Mucor ambiguus NBRC6742.</title>
        <authorList>
            <person name="Takeda I."/>
            <person name="Yamane N."/>
            <person name="Morita T."/>
            <person name="Tamano K."/>
            <person name="Machida M."/>
            <person name="Baker S."/>
            <person name="Koike H."/>
        </authorList>
    </citation>
    <scope>NUCLEOTIDE SEQUENCE</scope>
    <source>
        <strain evidence="7">NBRC 6742</strain>
    </source>
</reference>
<evidence type="ECO:0000256" key="1">
    <source>
        <dbReference type="ARBA" id="ARBA00022723"/>
    </source>
</evidence>
<feature type="domain" description="C2H2-type" evidence="6">
    <location>
        <begin position="325"/>
        <end position="353"/>
    </location>
</feature>
<evidence type="ECO:0000256" key="4">
    <source>
        <dbReference type="PROSITE-ProRule" id="PRU00042"/>
    </source>
</evidence>
<evidence type="ECO:0000256" key="2">
    <source>
        <dbReference type="ARBA" id="ARBA00022771"/>
    </source>
</evidence>
<keyword evidence="8" id="KW-1185">Reference proteome</keyword>
<dbReference type="SUPFAM" id="SSF57667">
    <property type="entry name" value="beta-beta-alpha zinc fingers"/>
    <property type="match status" value="1"/>
</dbReference>
<feature type="compositionally biased region" description="Low complexity" evidence="5">
    <location>
        <begin position="129"/>
        <end position="138"/>
    </location>
</feature>
<feature type="domain" description="C2H2-type" evidence="6">
    <location>
        <begin position="294"/>
        <end position="324"/>
    </location>
</feature>
<dbReference type="PROSITE" id="PS00028">
    <property type="entry name" value="ZINC_FINGER_C2H2_1"/>
    <property type="match status" value="2"/>
</dbReference>
<name>A0A0C9LY91_9FUNG</name>
<dbReference type="STRING" id="91626.A0A0C9LY91"/>
<evidence type="ECO:0000256" key="5">
    <source>
        <dbReference type="SAM" id="MobiDB-lite"/>
    </source>
</evidence>
<dbReference type="InterPro" id="IPR013087">
    <property type="entry name" value="Znf_C2H2_type"/>
</dbReference>
<feature type="compositionally biased region" description="Low complexity" evidence="5">
    <location>
        <begin position="230"/>
        <end position="250"/>
    </location>
</feature>
<protein>
    <recommendedName>
        <fullName evidence="6">C2H2-type domain-containing protein</fullName>
    </recommendedName>
</protein>
<feature type="compositionally biased region" description="Polar residues" evidence="5">
    <location>
        <begin position="161"/>
        <end position="176"/>
    </location>
</feature>
<feature type="region of interest" description="Disordered" evidence="5">
    <location>
        <begin position="123"/>
        <end position="176"/>
    </location>
</feature>
<dbReference type="PANTHER" id="PTHR23235:SF120">
    <property type="entry name" value="KRUPPEL-LIKE FACTOR 15"/>
    <property type="match status" value="1"/>
</dbReference>
<keyword evidence="2 4" id="KW-0863">Zinc-finger</keyword>